<name>A0A6J5PGM6_9CAUD</name>
<proteinExistence type="predicted"/>
<protein>
    <submittedName>
        <fullName evidence="2">Uncharacterized protein</fullName>
    </submittedName>
</protein>
<sequence length="224" mass="26108">MGFFDFDYTARTVDMLPPDKRYSRMVKWLYNLITPLETDHARIFDDYKTGNDTYPIYFYSARYGKGEIVQYGEGLYISLIISNYFPPTDTTAWSIYSPSFIGVDERLKYNHITLILEYALNRRYETTFRQPPDLSDIYIETNTPAYGPFIVGGTEVISSISYRTESTDYIIDGYSFASFYNFTIYIPVAVYEAQGSSDLFRETAIKEFVDKYNTIGLTYNIQTY</sequence>
<dbReference type="EMBL" id="LR796316">
    <property type="protein sequence ID" value="CAB4136077.1"/>
    <property type="molecule type" value="Genomic_DNA"/>
</dbReference>
<dbReference type="EMBL" id="LR796829">
    <property type="protein sequence ID" value="CAB4168671.1"/>
    <property type="molecule type" value="Genomic_DNA"/>
</dbReference>
<evidence type="ECO:0000313" key="1">
    <source>
        <dbReference type="EMBL" id="CAB4136077.1"/>
    </source>
</evidence>
<accession>A0A6J5PGM6</accession>
<reference evidence="2" key="1">
    <citation type="submission" date="2020-04" db="EMBL/GenBank/DDBJ databases">
        <authorList>
            <person name="Chiriac C."/>
            <person name="Salcher M."/>
            <person name="Ghai R."/>
            <person name="Kavagutti S V."/>
        </authorList>
    </citation>
    <scope>NUCLEOTIDE SEQUENCE</scope>
</reference>
<evidence type="ECO:0000313" key="2">
    <source>
        <dbReference type="EMBL" id="CAB4168671.1"/>
    </source>
</evidence>
<organism evidence="2">
    <name type="scientific">uncultured Caudovirales phage</name>
    <dbReference type="NCBI Taxonomy" id="2100421"/>
    <lineage>
        <taxon>Viruses</taxon>
        <taxon>Duplodnaviria</taxon>
        <taxon>Heunggongvirae</taxon>
        <taxon>Uroviricota</taxon>
        <taxon>Caudoviricetes</taxon>
        <taxon>Peduoviridae</taxon>
        <taxon>Maltschvirus</taxon>
        <taxon>Maltschvirus maltsch</taxon>
    </lineage>
</organism>
<gene>
    <name evidence="1" type="ORF">UFOVP302_17</name>
    <name evidence="2" type="ORF">UFOVP579_17</name>
</gene>